<dbReference type="Gene3D" id="3.40.50.740">
    <property type="match status" value="1"/>
</dbReference>
<dbReference type="SUPFAM" id="SSF53706">
    <property type="entry name" value="Formate dehydrogenase/DMSO reductase, domains 1-3"/>
    <property type="match status" value="1"/>
</dbReference>
<evidence type="ECO:0008006" key="12">
    <source>
        <dbReference type="Google" id="ProtNLM"/>
    </source>
</evidence>
<keyword evidence="3" id="KW-0500">Molybdenum</keyword>
<comment type="cofactor">
    <cofactor evidence="1">
        <name>Mo-bis(molybdopterin guanine dinucleotide)</name>
        <dbReference type="ChEBI" id="CHEBI:60539"/>
    </cofactor>
</comment>
<evidence type="ECO:0000256" key="1">
    <source>
        <dbReference type="ARBA" id="ARBA00001942"/>
    </source>
</evidence>
<reference evidence="10 11" key="1">
    <citation type="submission" date="2017-06" db="EMBL/GenBank/DDBJ databases">
        <title>Draft Genome Sequence of Natranaerobius trueperi halophilic, alkalithermophilic bacteria from soda lakes.</title>
        <authorList>
            <person name="Zhao B."/>
        </authorList>
    </citation>
    <scope>NUCLEOTIDE SEQUENCE [LARGE SCALE GENOMIC DNA]</scope>
    <source>
        <strain evidence="10 11">DSM 18760</strain>
    </source>
</reference>
<sequence length="294" mass="33635">MFVTRGNPFLQAPDTNKVYQAFKRVNFKIVVDMFMTDTAKNADLILPCTSFLEEEDIYITSMGHNYVSYGSKVINNLNNTKSDREIFNLLANEMNLKEFPIKDSNEWLKDAIKPLEHQKGLTFSMIKEEPYPLPEAPLQSWKDKKFLTPSGKFELYSEKAKEEGISPLAEYLTPFKDFQTEYDLHFLTPHYKGSLHSQHFKDKEQNSLGIAYINPKTANDKQISENDIVTLISPAGSLSVQIKFEETLREDSVYMYEGQWINKGGSVNTLVVDNISDAGDQAALYETKIKIEKV</sequence>
<dbReference type="PANTHER" id="PTHR43742:SF6">
    <property type="entry name" value="OXIDOREDUCTASE YYAE-RELATED"/>
    <property type="match status" value="1"/>
</dbReference>
<evidence type="ECO:0000259" key="8">
    <source>
        <dbReference type="Pfam" id="PF00384"/>
    </source>
</evidence>
<dbReference type="PROSITE" id="PS00490">
    <property type="entry name" value="MOLYBDOPTERIN_PROK_2"/>
    <property type="match status" value="1"/>
</dbReference>
<dbReference type="Pfam" id="PF00384">
    <property type="entry name" value="Molybdopterin"/>
    <property type="match status" value="1"/>
</dbReference>
<dbReference type="InterPro" id="IPR006657">
    <property type="entry name" value="MoPterin_dinucl-bd_dom"/>
</dbReference>
<feature type="domain" description="Molybdopterin dinucleotide-binding" evidence="9">
    <location>
        <begin position="184"/>
        <end position="283"/>
    </location>
</feature>
<evidence type="ECO:0000256" key="3">
    <source>
        <dbReference type="ARBA" id="ARBA00022505"/>
    </source>
</evidence>
<dbReference type="GO" id="GO:0043546">
    <property type="term" value="F:molybdopterin cofactor binding"/>
    <property type="evidence" value="ECO:0007669"/>
    <property type="project" value="InterPro"/>
</dbReference>
<dbReference type="InterPro" id="IPR006655">
    <property type="entry name" value="Mopterin_OxRdtase_prok_CS"/>
</dbReference>
<evidence type="ECO:0000313" key="11">
    <source>
        <dbReference type="Proteomes" id="UP000214588"/>
    </source>
</evidence>
<dbReference type="OrthoDB" id="9803192at2"/>
<comment type="caution">
    <text evidence="10">The sequence shown here is derived from an EMBL/GenBank/DDBJ whole genome shotgun (WGS) entry which is preliminary data.</text>
</comment>
<feature type="domain" description="Molybdopterin oxidoreductase" evidence="8">
    <location>
        <begin position="2"/>
        <end position="92"/>
    </location>
</feature>
<dbReference type="GO" id="GO:0016491">
    <property type="term" value="F:oxidoreductase activity"/>
    <property type="evidence" value="ECO:0007669"/>
    <property type="project" value="UniProtKB-KW"/>
</dbReference>
<proteinExistence type="inferred from homology"/>
<evidence type="ECO:0000256" key="5">
    <source>
        <dbReference type="ARBA" id="ARBA00023002"/>
    </source>
</evidence>
<evidence type="ECO:0000256" key="6">
    <source>
        <dbReference type="ARBA" id="ARBA00023004"/>
    </source>
</evidence>
<accession>A0A226BY21</accession>
<keyword evidence="4" id="KW-0479">Metal-binding</keyword>
<dbReference type="Gene3D" id="3.40.228.10">
    <property type="entry name" value="Dimethylsulfoxide Reductase, domain 2"/>
    <property type="match status" value="1"/>
</dbReference>
<dbReference type="InterPro" id="IPR009010">
    <property type="entry name" value="Asp_de-COase-like_dom_sf"/>
</dbReference>
<keyword evidence="11" id="KW-1185">Reference proteome</keyword>
<evidence type="ECO:0000256" key="2">
    <source>
        <dbReference type="ARBA" id="ARBA00010312"/>
    </source>
</evidence>
<keyword evidence="6" id="KW-0408">Iron</keyword>
<dbReference type="RefSeq" id="WP_089024269.1">
    <property type="nucleotide sequence ID" value="NZ_NIQC01000029.1"/>
</dbReference>
<dbReference type="EMBL" id="NIQC01000029">
    <property type="protein sequence ID" value="OWZ83040.1"/>
    <property type="molecule type" value="Genomic_DNA"/>
</dbReference>
<dbReference type="Pfam" id="PF01568">
    <property type="entry name" value="Molydop_binding"/>
    <property type="match status" value="1"/>
</dbReference>
<gene>
    <name evidence="10" type="ORF">CDO51_10785</name>
</gene>
<protein>
    <recommendedName>
        <fullName evidence="12">Molybdopterin dinucleotide-binding domain-containing protein</fullName>
    </recommendedName>
</protein>
<dbReference type="InterPro" id="IPR006656">
    <property type="entry name" value="Mopterin_OxRdtase"/>
</dbReference>
<evidence type="ECO:0000259" key="9">
    <source>
        <dbReference type="Pfam" id="PF01568"/>
    </source>
</evidence>
<dbReference type="GO" id="GO:0046872">
    <property type="term" value="F:metal ion binding"/>
    <property type="evidence" value="ECO:0007669"/>
    <property type="project" value="UniProtKB-KW"/>
</dbReference>
<dbReference type="SUPFAM" id="SSF50692">
    <property type="entry name" value="ADC-like"/>
    <property type="match status" value="1"/>
</dbReference>
<dbReference type="PANTHER" id="PTHR43742">
    <property type="entry name" value="TRIMETHYLAMINE-N-OXIDE REDUCTASE"/>
    <property type="match status" value="1"/>
</dbReference>
<keyword evidence="7" id="KW-0411">Iron-sulfur</keyword>
<keyword evidence="5" id="KW-0560">Oxidoreductase</keyword>
<evidence type="ECO:0000256" key="7">
    <source>
        <dbReference type="ARBA" id="ARBA00023014"/>
    </source>
</evidence>
<dbReference type="InterPro" id="IPR050612">
    <property type="entry name" value="Prok_Mopterin_Oxidored"/>
</dbReference>
<dbReference type="Proteomes" id="UP000214588">
    <property type="component" value="Unassembled WGS sequence"/>
</dbReference>
<name>A0A226BY21_9FIRM</name>
<dbReference type="Gene3D" id="3.30.2070.10">
    <property type="entry name" value="Formate dehydrogenase/DMSO reductase"/>
    <property type="match status" value="1"/>
</dbReference>
<evidence type="ECO:0000313" key="10">
    <source>
        <dbReference type="EMBL" id="OWZ83040.1"/>
    </source>
</evidence>
<organism evidence="10 11">
    <name type="scientific">Natranaerobius trueperi</name>
    <dbReference type="NCBI Taxonomy" id="759412"/>
    <lineage>
        <taxon>Bacteria</taxon>
        <taxon>Bacillati</taxon>
        <taxon>Bacillota</taxon>
        <taxon>Clostridia</taxon>
        <taxon>Natranaerobiales</taxon>
        <taxon>Natranaerobiaceae</taxon>
        <taxon>Natranaerobius</taxon>
    </lineage>
</organism>
<comment type="similarity">
    <text evidence="2">Belongs to the prokaryotic molybdopterin-containing oxidoreductase family.</text>
</comment>
<dbReference type="Gene3D" id="2.40.40.20">
    <property type="match status" value="1"/>
</dbReference>
<dbReference type="GO" id="GO:0051536">
    <property type="term" value="F:iron-sulfur cluster binding"/>
    <property type="evidence" value="ECO:0007669"/>
    <property type="project" value="UniProtKB-KW"/>
</dbReference>
<dbReference type="AlphaFoldDB" id="A0A226BY21"/>
<evidence type="ECO:0000256" key="4">
    <source>
        <dbReference type="ARBA" id="ARBA00022723"/>
    </source>
</evidence>